<dbReference type="Gene3D" id="1.10.10.10">
    <property type="entry name" value="Winged helix-like DNA-binding domain superfamily/Winged helix DNA-binding domain"/>
    <property type="match status" value="1"/>
</dbReference>
<reference evidence="3" key="1">
    <citation type="submission" date="2022-12" db="EMBL/GenBank/DDBJ databases">
        <title>Draft genome sequence of the thermophilic strain Brevibacillus thermoruber HT42, isolated from Los Humeros, Puebla, Mexico, with biotechnological potential.</title>
        <authorList>
            <person name="Lara Sanchez J."/>
            <person name="Solis Palacios R."/>
            <person name="Bustos Baena A.S."/>
            <person name="Ruz Baez A.E."/>
            <person name="Espinosa Luna G."/>
            <person name="Oliart Ros R.M."/>
        </authorList>
    </citation>
    <scope>NUCLEOTIDE SEQUENCE</scope>
    <source>
        <strain evidence="3">HT42</strain>
    </source>
</reference>
<comment type="similarity">
    <text evidence="1">Belongs to the IS150/IS1296 orfA family.</text>
</comment>
<name>A0A9X3Z5N6_9BACL</name>
<accession>A0A9X3Z5N6</accession>
<dbReference type="InterPro" id="IPR009057">
    <property type="entry name" value="Homeodomain-like_sf"/>
</dbReference>
<organism evidence="3 4">
    <name type="scientific">Brevibacillus thermoruber</name>
    <dbReference type="NCBI Taxonomy" id="33942"/>
    <lineage>
        <taxon>Bacteria</taxon>
        <taxon>Bacillati</taxon>
        <taxon>Bacillota</taxon>
        <taxon>Bacilli</taxon>
        <taxon>Bacillales</taxon>
        <taxon>Paenibacillaceae</taxon>
        <taxon>Brevibacillus</taxon>
    </lineage>
</organism>
<evidence type="ECO:0000256" key="1">
    <source>
        <dbReference type="ARBA" id="ARBA00038232"/>
    </source>
</evidence>
<evidence type="ECO:0000259" key="2">
    <source>
        <dbReference type="Pfam" id="PF13518"/>
    </source>
</evidence>
<gene>
    <name evidence="3" type="ORF">O3V59_20940</name>
</gene>
<dbReference type="InterPro" id="IPR052057">
    <property type="entry name" value="IS150/IS1296_orfA-like"/>
</dbReference>
<dbReference type="AlphaFoldDB" id="A0A9X3Z5N6"/>
<evidence type="ECO:0000313" key="4">
    <source>
        <dbReference type="Proteomes" id="UP001151071"/>
    </source>
</evidence>
<dbReference type="EMBL" id="JAPYYP010000044">
    <property type="protein sequence ID" value="MDA5110810.1"/>
    <property type="molecule type" value="Genomic_DNA"/>
</dbReference>
<sequence>MTYENHTIECKLEVVKSILEEGLSYREAAKRFGFKTHSNVKNWVHAYKIHGVEGLKDGRGQGLKKALSKIPSNLTLEQENKWLRAQNAFLNKLLKAERRDAPDTENTPLFKH</sequence>
<dbReference type="PANTHER" id="PTHR33795:SF1">
    <property type="entry name" value="INSERTION ELEMENT IS150 PROTEIN INSJ"/>
    <property type="match status" value="1"/>
</dbReference>
<proteinExistence type="inferred from homology"/>
<dbReference type="RefSeq" id="WP_271140949.1">
    <property type="nucleotide sequence ID" value="NZ_JAPYYP010000044.1"/>
</dbReference>
<evidence type="ECO:0000313" key="3">
    <source>
        <dbReference type="EMBL" id="MDA5110810.1"/>
    </source>
</evidence>
<dbReference type="SUPFAM" id="SSF46689">
    <property type="entry name" value="Homeodomain-like"/>
    <property type="match status" value="1"/>
</dbReference>
<keyword evidence="4" id="KW-1185">Reference proteome</keyword>
<protein>
    <submittedName>
        <fullName evidence="3">Helix-turn-helix domain-containing protein</fullName>
    </submittedName>
</protein>
<dbReference type="Pfam" id="PF13518">
    <property type="entry name" value="HTH_28"/>
    <property type="match status" value="1"/>
</dbReference>
<dbReference type="PANTHER" id="PTHR33795">
    <property type="entry name" value="INSERTION ELEMENT IS150 PROTEIN INSJ"/>
    <property type="match status" value="1"/>
</dbReference>
<dbReference type="Proteomes" id="UP001151071">
    <property type="component" value="Unassembled WGS sequence"/>
</dbReference>
<feature type="domain" description="Insertion element IS150 protein InsJ-like helix-turn-helix" evidence="2">
    <location>
        <begin position="11"/>
        <end position="61"/>
    </location>
</feature>
<dbReference type="InterPro" id="IPR036388">
    <property type="entry name" value="WH-like_DNA-bd_sf"/>
</dbReference>
<dbReference type="InterPro" id="IPR055247">
    <property type="entry name" value="InsJ-like_HTH"/>
</dbReference>
<comment type="caution">
    <text evidence="3">The sequence shown here is derived from an EMBL/GenBank/DDBJ whole genome shotgun (WGS) entry which is preliminary data.</text>
</comment>